<dbReference type="EMBL" id="JFFI01001084">
    <property type="protein sequence ID" value="KXH63414.1"/>
    <property type="molecule type" value="Genomic_DNA"/>
</dbReference>
<gene>
    <name evidence="2" type="ORF">CSAL01_09665</name>
</gene>
<feature type="domain" description="Heterokaryon incompatibility" evidence="1">
    <location>
        <begin position="43"/>
        <end position="265"/>
    </location>
</feature>
<reference evidence="2 3" key="1">
    <citation type="submission" date="2014-02" db="EMBL/GenBank/DDBJ databases">
        <title>The genome sequence of Colletotrichum salicis CBS 607.94.</title>
        <authorList>
            <person name="Baroncelli R."/>
            <person name="Thon M.R."/>
        </authorList>
    </citation>
    <scope>NUCLEOTIDE SEQUENCE [LARGE SCALE GENOMIC DNA]</scope>
    <source>
        <strain evidence="2 3">CBS 607.94</strain>
    </source>
</reference>
<name>A0A135USN5_9PEZI</name>
<proteinExistence type="predicted"/>
<evidence type="ECO:0000313" key="2">
    <source>
        <dbReference type="EMBL" id="KXH63414.1"/>
    </source>
</evidence>
<dbReference type="AlphaFoldDB" id="A0A135USN5"/>
<dbReference type="Pfam" id="PF26639">
    <property type="entry name" value="Het-6_barrel"/>
    <property type="match status" value="1"/>
</dbReference>
<accession>A0A135USN5</accession>
<protein>
    <submittedName>
        <fullName evidence="2">Heterokaryon incompatibility protein</fullName>
    </submittedName>
</protein>
<keyword evidence="3" id="KW-1185">Reference proteome</keyword>
<dbReference type="PANTHER" id="PTHR24148:SF82">
    <property type="entry name" value="HETEROKARYON INCOMPATIBILITY DOMAIN-CONTAINING PROTEIN"/>
    <property type="match status" value="1"/>
</dbReference>
<dbReference type="InterPro" id="IPR052895">
    <property type="entry name" value="HetReg/Transcr_Mod"/>
</dbReference>
<comment type="caution">
    <text evidence="2">The sequence shown here is derived from an EMBL/GenBank/DDBJ whole genome shotgun (WGS) entry which is preliminary data.</text>
</comment>
<dbReference type="Pfam" id="PF06985">
    <property type="entry name" value="HET"/>
    <property type="match status" value="1"/>
</dbReference>
<dbReference type="PANTHER" id="PTHR24148">
    <property type="entry name" value="ANKYRIN REPEAT DOMAIN-CONTAINING PROTEIN 39 HOMOLOG-RELATED"/>
    <property type="match status" value="1"/>
</dbReference>
<dbReference type="OrthoDB" id="3557394at2759"/>
<dbReference type="STRING" id="1209931.A0A135USN5"/>
<organism evidence="2 3">
    <name type="scientific">Colletotrichum salicis</name>
    <dbReference type="NCBI Taxonomy" id="1209931"/>
    <lineage>
        <taxon>Eukaryota</taxon>
        <taxon>Fungi</taxon>
        <taxon>Dikarya</taxon>
        <taxon>Ascomycota</taxon>
        <taxon>Pezizomycotina</taxon>
        <taxon>Sordariomycetes</taxon>
        <taxon>Hypocreomycetidae</taxon>
        <taxon>Glomerellales</taxon>
        <taxon>Glomerellaceae</taxon>
        <taxon>Colletotrichum</taxon>
        <taxon>Colletotrichum acutatum species complex</taxon>
    </lineage>
</organism>
<evidence type="ECO:0000259" key="1">
    <source>
        <dbReference type="Pfam" id="PF06985"/>
    </source>
</evidence>
<dbReference type="Proteomes" id="UP000070121">
    <property type="component" value="Unassembled WGS sequence"/>
</dbReference>
<dbReference type="InterPro" id="IPR010730">
    <property type="entry name" value="HET"/>
</dbReference>
<sequence>MMSTFTYDEKLALTEIRLIQLLPGEWLEDLESRLYVANRDHEYQALSYTWGGSKRSNQITVNGKIHKITFNLDRALRAVRKQTEPTTFWVDSLCINQDDAAEKGQQVGLMRDIFGSATEVIAYVGDGLDRSRRDYSSRFEKLGKNPRTIFSAMSEAESRRLLAAGWNMETRTYGNTLSTEHLKLWDKWKDSRPGSLTDHEEIMCLYSLLVELSRSPLDPMASAAQSLGQTDVKPMLKEAHLPLVSERMRHFATSDWWNRMWIVQEACVARQLTVVYGRASIPFICIGNATRTFLQSPATHYSDLTKGITFLSGKADAISPAGLGLGMVGSMVDFTTNNSLLWLLRRFRNRKSSEPRDKIFALLQLAEHMKKENLFQHDKLWIGVDYEVDYEVDVGELFSHAAYEIIRDTGLLWMTTQDLLAKSRKDIPSWVPDWSSDYMVPGFDDRRHRLQEEASFKFNASRARFRQTASNSQQVATKHLLPRKHLDGLLSADVDRRKPVHCLPTMIKYTSSPPFQEERQRSALILKGVACGGIDTSSQVIRNDLSNIGQAIVQIQAIFRRQKSQHFYRKPFLEIIADCLSMSMWIPNEHQRHYVGALKPASHCQDLPGDFADTAARCPEGCEVDAISSKGVPKIWFQASTVLGDEQPWSNDLDGGESHILVRLPKDYDFQERSEANDLSWMEDTVRTMAAGNRLFITDRGQIGLGPGSMCMGDEVCVLEGGLMPYVLRKHVGTICIESSRVHQMESIMGVHRFTMVGSCYTAGIMNWGDEAGGWGDNPNDIEELDSKLRRRLNAPELAETAFLLV</sequence>
<evidence type="ECO:0000313" key="3">
    <source>
        <dbReference type="Proteomes" id="UP000070121"/>
    </source>
</evidence>